<dbReference type="EMBL" id="LNYC01000044">
    <property type="protein sequence ID" value="KTC99701.1"/>
    <property type="molecule type" value="Genomic_DNA"/>
</dbReference>
<dbReference type="InterPro" id="IPR007686">
    <property type="entry name" value="YutG/PgpA"/>
</dbReference>
<dbReference type="PIRSF" id="PIRSF006162">
    <property type="entry name" value="PgpA"/>
    <property type="match status" value="1"/>
</dbReference>
<keyword evidence="1" id="KW-0443">Lipid metabolism</keyword>
<dbReference type="CDD" id="cd06971">
    <property type="entry name" value="PgpA"/>
    <property type="match status" value="1"/>
</dbReference>
<dbReference type="GO" id="GO:0046872">
    <property type="term" value="F:metal ion binding"/>
    <property type="evidence" value="ECO:0007669"/>
    <property type="project" value="UniProtKB-KW"/>
</dbReference>
<dbReference type="InterPro" id="IPR036681">
    <property type="entry name" value="PgpA-like_sf"/>
</dbReference>
<reference evidence="2 3" key="1">
    <citation type="submission" date="2015-11" db="EMBL/GenBank/DDBJ databases">
        <title>Genomic analysis of 38 Legionella species identifies large and diverse effector repertoires.</title>
        <authorList>
            <person name="Burstein D."/>
            <person name="Amaro F."/>
            <person name="Zusman T."/>
            <person name="Lifshitz Z."/>
            <person name="Cohen O."/>
            <person name="Gilbert J.A."/>
            <person name="Pupko T."/>
            <person name="Shuman H.A."/>
            <person name="Segal G."/>
        </authorList>
    </citation>
    <scope>NUCLEOTIDE SEQUENCE [LARGE SCALE GENOMIC DNA]</scope>
    <source>
        <strain evidence="2 3">ATCC 49504</strain>
    </source>
</reference>
<keyword evidence="1" id="KW-0812">Transmembrane</keyword>
<keyword evidence="3" id="KW-1185">Reference proteome</keyword>
<dbReference type="Proteomes" id="UP000054785">
    <property type="component" value="Unassembled WGS sequence"/>
</dbReference>
<dbReference type="PANTHER" id="PTHR36305">
    <property type="entry name" value="PHOSPHATIDYLGLYCEROPHOSPHATASE A"/>
    <property type="match status" value="1"/>
</dbReference>
<name>A0A0W0TW96_9GAMM</name>
<comment type="function">
    <text evidence="1">Lipid phosphatase which dephosphorylates phosphatidylglycerophosphate (PGP) to phosphatidylglycerol (PG).</text>
</comment>
<dbReference type="STRING" id="45065.Lgee_1193"/>
<comment type="caution">
    <text evidence="2">The sequence shown here is derived from an EMBL/GenBank/DDBJ whole genome shotgun (WGS) entry which is preliminary data.</text>
</comment>
<keyword evidence="1" id="KW-0595">Phospholipid degradation</keyword>
<keyword evidence="1" id="KW-1003">Cell membrane</keyword>
<dbReference type="RefSeq" id="WP_028386302.1">
    <property type="nucleotide sequence ID" value="NZ_CAAAHN010000007.1"/>
</dbReference>
<dbReference type="GO" id="GO:0005886">
    <property type="term" value="C:plasma membrane"/>
    <property type="evidence" value="ECO:0007669"/>
    <property type="project" value="UniProtKB-SubCell"/>
</dbReference>
<keyword evidence="1" id="KW-0997">Cell inner membrane</keyword>
<protein>
    <recommendedName>
        <fullName evidence="1">Phosphatidylglycerophosphatase A</fullName>
        <ecNumber evidence="1">3.1.3.27</ecNumber>
    </recommendedName>
    <alternativeName>
        <fullName evidence="1">Phosphatidylglycerolphosphate phosphatase A</fullName>
    </alternativeName>
</protein>
<comment type="pathway">
    <text evidence="1">Phospholipid metabolism; phosphatidylglycerol biosynthesis; phosphatidylglycerol from CDP-diacylglycerol: step 2/2.</text>
</comment>
<comment type="catalytic activity">
    <reaction evidence="1">
        <text>a 1,2-diacyl-sn-glycero-3-phospho-(1'-sn-glycero-3'-phosphate) + H2O = a 1,2-diacyl-sn-glycero-3-phospho-(1'-sn-glycerol) + phosphate</text>
        <dbReference type="Rhea" id="RHEA:33751"/>
        <dbReference type="ChEBI" id="CHEBI:15377"/>
        <dbReference type="ChEBI" id="CHEBI:43474"/>
        <dbReference type="ChEBI" id="CHEBI:60110"/>
        <dbReference type="ChEBI" id="CHEBI:64716"/>
        <dbReference type="EC" id="3.1.3.27"/>
    </reaction>
</comment>
<dbReference type="OrthoDB" id="9804091at2"/>
<gene>
    <name evidence="2" type="primary">pgpA</name>
    <name evidence="2" type="ORF">Lgee_1193</name>
</gene>
<keyword evidence="1" id="KW-0479">Metal-binding</keyword>
<comment type="cofactor">
    <cofactor evidence="1">
        <name>Mg(2+)</name>
        <dbReference type="ChEBI" id="CHEBI:18420"/>
    </cofactor>
</comment>
<dbReference type="PATRIC" id="fig|45065.4.peg.1284"/>
<sequence length="158" mass="17151">MNPRLSTRVWQSPSMFLAFGFGSGLSPVAPGTCGTLVAIPLYLMMARLNTLPYLALTLLFFAIGVSVCDRASSMLNVHDHPGIVWDEVVGYLLTMAFAPVGAIWVIAGFILFRLFDIWKPFPIRSIDRHVHGGTGIMLDDVLAALYAAAVLWAATLAL</sequence>
<evidence type="ECO:0000313" key="2">
    <source>
        <dbReference type="EMBL" id="KTC99701.1"/>
    </source>
</evidence>
<dbReference type="SUPFAM" id="SSF101307">
    <property type="entry name" value="YutG-like"/>
    <property type="match status" value="1"/>
</dbReference>
<evidence type="ECO:0000313" key="3">
    <source>
        <dbReference type="Proteomes" id="UP000054785"/>
    </source>
</evidence>
<dbReference type="PANTHER" id="PTHR36305:SF1">
    <property type="entry name" value="PHOSPHATIDYLGLYCEROPHOSPHATASE A"/>
    <property type="match status" value="1"/>
</dbReference>
<keyword evidence="1" id="KW-0442">Lipid degradation</keyword>
<proteinExistence type="predicted"/>
<dbReference type="InterPro" id="IPR026037">
    <property type="entry name" value="PgpA"/>
</dbReference>
<comment type="subcellular location">
    <subcellularLocation>
        <location evidence="1">Cell inner membrane</location>
        <topology evidence="1">Multi-pass membrane protein</topology>
    </subcellularLocation>
</comment>
<keyword evidence="1" id="KW-1208">Phospholipid metabolism</keyword>
<accession>A0A0W0TW96</accession>
<organism evidence="2 3">
    <name type="scientific">Legionella geestiana</name>
    <dbReference type="NCBI Taxonomy" id="45065"/>
    <lineage>
        <taxon>Bacteria</taxon>
        <taxon>Pseudomonadati</taxon>
        <taxon>Pseudomonadota</taxon>
        <taxon>Gammaproteobacteria</taxon>
        <taxon>Legionellales</taxon>
        <taxon>Legionellaceae</taxon>
        <taxon>Legionella</taxon>
    </lineage>
</organism>
<keyword evidence="1" id="KW-0378">Hydrolase</keyword>
<dbReference type="Pfam" id="PF04608">
    <property type="entry name" value="PgpA"/>
    <property type="match status" value="1"/>
</dbReference>
<dbReference type="AlphaFoldDB" id="A0A0W0TW96"/>
<dbReference type="GO" id="GO:0008962">
    <property type="term" value="F:phosphatidylglycerophosphatase activity"/>
    <property type="evidence" value="ECO:0007669"/>
    <property type="project" value="UniProtKB-EC"/>
</dbReference>
<keyword evidence="1" id="KW-0472">Membrane</keyword>
<dbReference type="EC" id="3.1.3.27" evidence="1"/>
<dbReference type="GO" id="GO:0009395">
    <property type="term" value="P:phospholipid catabolic process"/>
    <property type="evidence" value="ECO:0007669"/>
    <property type="project" value="UniProtKB-KW"/>
</dbReference>
<dbReference type="GO" id="GO:0006655">
    <property type="term" value="P:phosphatidylglycerol biosynthetic process"/>
    <property type="evidence" value="ECO:0007669"/>
    <property type="project" value="UniProtKB-UniPathway"/>
</dbReference>
<evidence type="ECO:0000256" key="1">
    <source>
        <dbReference type="PIRNR" id="PIRNR006162"/>
    </source>
</evidence>
<keyword evidence="1" id="KW-0460">Magnesium</keyword>
<dbReference type="UniPathway" id="UPA00084">
    <property type="reaction ID" value="UER00504"/>
</dbReference>